<comment type="caution">
    <text evidence="5">The sequence shown here is derived from an EMBL/GenBank/DDBJ whole genome shotgun (WGS) entry which is preliminary data.</text>
</comment>
<dbReference type="InterPro" id="IPR003593">
    <property type="entry name" value="AAA+_ATPase"/>
</dbReference>
<evidence type="ECO:0000313" key="5">
    <source>
        <dbReference type="EMBL" id="PIS06780.1"/>
    </source>
</evidence>
<accession>A0A2M6R9P0</accession>
<dbReference type="InterPro" id="IPR003439">
    <property type="entry name" value="ABC_transporter-like_ATP-bd"/>
</dbReference>
<gene>
    <name evidence="5" type="ORF">COT79_02970</name>
</gene>
<dbReference type="Proteomes" id="UP000231162">
    <property type="component" value="Unassembled WGS sequence"/>
</dbReference>
<dbReference type="GO" id="GO:0022857">
    <property type="term" value="F:transmembrane transporter activity"/>
    <property type="evidence" value="ECO:0007669"/>
    <property type="project" value="TreeGrafter"/>
</dbReference>
<organism evidence="5 6">
    <name type="scientific">Candidatus Berkelbacteria bacterium CG10_big_fil_rev_8_21_14_0_10_43_14</name>
    <dbReference type="NCBI Taxonomy" id="1974515"/>
    <lineage>
        <taxon>Bacteria</taxon>
        <taxon>Candidatus Berkelbacteria</taxon>
    </lineage>
</organism>
<dbReference type="Gene3D" id="3.40.50.300">
    <property type="entry name" value="P-loop containing nucleotide triphosphate hydrolases"/>
    <property type="match status" value="1"/>
</dbReference>
<dbReference type="PROSITE" id="PS50893">
    <property type="entry name" value="ABC_TRANSPORTER_2"/>
    <property type="match status" value="1"/>
</dbReference>
<evidence type="ECO:0000256" key="1">
    <source>
        <dbReference type="ARBA" id="ARBA00022448"/>
    </source>
</evidence>
<reference evidence="6" key="1">
    <citation type="submission" date="2017-09" db="EMBL/GenBank/DDBJ databases">
        <title>Depth-based differentiation of microbial function through sediment-hosted aquifers and enrichment of novel symbionts in the deep terrestrial subsurface.</title>
        <authorList>
            <person name="Probst A.J."/>
            <person name="Ladd B."/>
            <person name="Jarett J.K."/>
            <person name="Geller-Mcgrath D.E."/>
            <person name="Sieber C.M.K."/>
            <person name="Emerson J.B."/>
            <person name="Anantharaman K."/>
            <person name="Thomas B.C."/>
            <person name="Malmstrom R."/>
            <person name="Stieglmeier M."/>
            <person name="Klingl A."/>
            <person name="Woyke T."/>
            <person name="Ryan C.M."/>
            <person name="Banfield J.F."/>
        </authorList>
    </citation>
    <scope>NUCLEOTIDE SEQUENCE [LARGE SCALE GENOMIC DNA]</scope>
</reference>
<dbReference type="InterPro" id="IPR017911">
    <property type="entry name" value="MacB-like_ATP-bd"/>
</dbReference>
<dbReference type="SUPFAM" id="SSF52540">
    <property type="entry name" value="P-loop containing nucleoside triphosphate hydrolases"/>
    <property type="match status" value="1"/>
</dbReference>
<proteinExistence type="predicted"/>
<dbReference type="GO" id="GO:0005524">
    <property type="term" value="F:ATP binding"/>
    <property type="evidence" value="ECO:0007669"/>
    <property type="project" value="UniProtKB-KW"/>
</dbReference>
<dbReference type="InterPro" id="IPR027417">
    <property type="entry name" value="P-loop_NTPase"/>
</dbReference>
<dbReference type="GO" id="GO:0016887">
    <property type="term" value="F:ATP hydrolysis activity"/>
    <property type="evidence" value="ECO:0007669"/>
    <property type="project" value="InterPro"/>
</dbReference>
<sequence length="223" mass="24412">MKNSSIITLDGISKVFNDGDVPFYALREIHANIMQGDFVSIVGPSGSGKSTLMNIIGLLDTPSSGEMVIAGKQVTHKTRINALARIRKDTIGFVFQTFNLLPRISVLQNVELPMVYAGRSQRKKRAVELLTLVGLEKRISYRPTELSGGERQRVAIARALANNPDIILADEPTGNLDSKSGDTILSLLKKLNKKGTTLIIVTHDEHIARQASKQIKLKDGVLQ</sequence>
<dbReference type="Pfam" id="PF00005">
    <property type="entry name" value="ABC_tran"/>
    <property type="match status" value="1"/>
</dbReference>
<dbReference type="CDD" id="cd03255">
    <property type="entry name" value="ABC_MJ0796_LolCDE_FtsE"/>
    <property type="match status" value="1"/>
</dbReference>
<dbReference type="AlphaFoldDB" id="A0A2M6R9P0"/>
<keyword evidence="3 5" id="KW-0067">ATP-binding</keyword>
<dbReference type="InterPro" id="IPR015854">
    <property type="entry name" value="ABC_transpr_LolD-like"/>
</dbReference>
<evidence type="ECO:0000259" key="4">
    <source>
        <dbReference type="PROSITE" id="PS50893"/>
    </source>
</evidence>
<dbReference type="GO" id="GO:0098796">
    <property type="term" value="C:membrane protein complex"/>
    <property type="evidence" value="ECO:0007669"/>
    <property type="project" value="UniProtKB-ARBA"/>
</dbReference>
<dbReference type="PROSITE" id="PS00211">
    <property type="entry name" value="ABC_TRANSPORTER_1"/>
    <property type="match status" value="1"/>
</dbReference>
<dbReference type="GO" id="GO:0005886">
    <property type="term" value="C:plasma membrane"/>
    <property type="evidence" value="ECO:0007669"/>
    <property type="project" value="TreeGrafter"/>
</dbReference>
<keyword evidence="1" id="KW-0813">Transport</keyword>
<keyword evidence="2" id="KW-0547">Nucleotide-binding</keyword>
<dbReference type="FunFam" id="3.40.50.300:FF:000032">
    <property type="entry name" value="Export ABC transporter ATP-binding protein"/>
    <property type="match status" value="1"/>
</dbReference>
<protein>
    <submittedName>
        <fullName evidence="5">Macrolide ABC transporter ATP-binding protein</fullName>
    </submittedName>
</protein>
<evidence type="ECO:0000256" key="3">
    <source>
        <dbReference type="ARBA" id="ARBA00022840"/>
    </source>
</evidence>
<name>A0A2M6R9P0_9BACT</name>
<evidence type="ECO:0000256" key="2">
    <source>
        <dbReference type="ARBA" id="ARBA00022741"/>
    </source>
</evidence>
<dbReference type="PANTHER" id="PTHR24220:SF86">
    <property type="entry name" value="ABC TRANSPORTER ABCH.1"/>
    <property type="match status" value="1"/>
</dbReference>
<evidence type="ECO:0000313" key="6">
    <source>
        <dbReference type="Proteomes" id="UP000231162"/>
    </source>
</evidence>
<feature type="domain" description="ABC transporter" evidence="4">
    <location>
        <begin position="7"/>
        <end position="223"/>
    </location>
</feature>
<dbReference type="SMART" id="SM00382">
    <property type="entry name" value="AAA"/>
    <property type="match status" value="1"/>
</dbReference>
<dbReference type="EMBL" id="PEZX01000037">
    <property type="protein sequence ID" value="PIS06780.1"/>
    <property type="molecule type" value="Genomic_DNA"/>
</dbReference>
<dbReference type="InterPro" id="IPR017871">
    <property type="entry name" value="ABC_transporter-like_CS"/>
</dbReference>
<dbReference type="PANTHER" id="PTHR24220">
    <property type="entry name" value="IMPORT ATP-BINDING PROTEIN"/>
    <property type="match status" value="1"/>
</dbReference>